<geneLocation type="plasmid" evidence="4 5">
    <name>unnamed</name>
</geneLocation>
<accession>A0AAJ5RVX7</accession>
<dbReference type="Pfam" id="PF02452">
    <property type="entry name" value="PemK_toxin"/>
    <property type="match status" value="1"/>
</dbReference>
<comment type="similarity">
    <text evidence="1">Belongs to the PemK/MazF family.</text>
</comment>
<gene>
    <name evidence="4" type="ORF">OU989_23430</name>
</gene>
<dbReference type="EMBL" id="CP113528">
    <property type="protein sequence ID" value="WDV09243.1"/>
    <property type="molecule type" value="Genomic_DNA"/>
</dbReference>
<reference evidence="4" key="1">
    <citation type="submission" date="2022-11" db="EMBL/GenBank/DDBJ databases">
        <title>Lysinibacillus irui.</title>
        <authorList>
            <person name="Akintayo S.O."/>
        </authorList>
    </citation>
    <scope>NUCLEOTIDE SEQUENCE</scope>
    <source>
        <strain evidence="4">IRB4-01</strain>
        <plasmid evidence="4">unnamed</plasmid>
    </source>
</reference>
<evidence type="ECO:0000313" key="4">
    <source>
        <dbReference type="EMBL" id="WDV09243.1"/>
    </source>
</evidence>
<keyword evidence="4" id="KW-0614">Plasmid</keyword>
<dbReference type="AlphaFoldDB" id="A0AAJ5RVX7"/>
<organism evidence="4 5">
    <name type="scientific">Lysinibacillus irui</name>
    <dbReference type="NCBI Taxonomy" id="2998077"/>
    <lineage>
        <taxon>Bacteria</taxon>
        <taxon>Bacillati</taxon>
        <taxon>Bacillota</taxon>
        <taxon>Bacilli</taxon>
        <taxon>Bacillales</taxon>
        <taxon>Bacillaceae</taxon>
        <taxon>Lysinibacillus</taxon>
    </lineage>
</organism>
<sequence>MKNRSYFNDQLKKDIITNKVKCEGKHVEEEPKLLLEISERQYQLNKVFNTLSVQDGIRWIYGYANYVNVLAKKPRISNFHYRTYPVGTVVMLDFFGGFDKELIYDHPAIVLHSSIEGLIIAPITSNSKVYTNAVNVSTHVRLNRKARPYGNLPKDSTIKLEQLRFVSKYRVLSQIGRVTDKPKQNEIQEALSNLLAEFVTKQRDKKIQDLEQEKTVLEGKNTILEDENQRLDTLNATLTEELSIKEVEKQEFEDKIKILEEKNKQLIKELNEMKGVKK</sequence>
<feature type="coiled-coil region" evidence="3">
    <location>
        <begin position="207"/>
        <end position="276"/>
    </location>
</feature>
<dbReference type="SUPFAM" id="SSF50118">
    <property type="entry name" value="Cell growth inhibitor/plasmid maintenance toxic component"/>
    <property type="match status" value="1"/>
</dbReference>
<evidence type="ECO:0000256" key="2">
    <source>
        <dbReference type="ARBA" id="ARBA00022649"/>
    </source>
</evidence>
<dbReference type="Proteomes" id="UP001219585">
    <property type="component" value="Plasmid unnamed"/>
</dbReference>
<evidence type="ECO:0000313" key="5">
    <source>
        <dbReference type="Proteomes" id="UP001219585"/>
    </source>
</evidence>
<dbReference type="RefSeq" id="WP_274797463.1">
    <property type="nucleotide sequence ID" value="NZ_CP113528.1"/>
</dbReference>
<keyword evidence="3" id="KW-0175">Coiled coil</keyword>
<evidence type="ECO:0000256" key="1">
    <source>
        <dbReference type="ARBA" id="ARBA00007521"/>
    </source>
</evidence>
<proteinExistence type="inferred from homology"/>
<name>A0AAJ5RVX7_9BACI</name>
<protein>
    <submittedName>
        <fullName evidence="4">Type II toxin-antitoxin system PemK/MazF family toxin</fullName>
    </submittedName>
</protein>
<dbReference type="Gene3D" id="2.30.30.110">
    <property type="match status" value="1"/>
</dbReference>
<keyword evidence="2" id="KW-1277">Toxin-antitoxin system</keyword>
<dbReference type="KEGG" id="liu:OU989_23430"/>
<dbReference type="InterPro" id="IPR011067">
    <property type="entry name" value="Plasmid_toxin/cell-grow_inhib"/>
</dbReference>
<dbReference type="InterPro" id="IPR003477">
    <property type="entry name" value="PemK-like"/>
</dbReference>
<evidence type="ECO:0000256" key="3">
    <source>
        <dbReference type="SAM" id="Coils"/>
    </source>
</evidence>
<dbReference type="GO" id="GO:0003677">
    <property type="term" value="F:DNA binding"/>
    <property type="evidence" value="ECO:0007669"/>
    <property type="project" value="InterPro"/>
</dbReference>